<dbReference type="STRING" id="1489064.WH96_05045"/>
<evidence type="ECO:0000313" key="2">
    <source>
        <dbReference type="Proteomes" id="UP000035444"/>
    </source>
</evidence>
<dbReference type="GO" id="GO:0008237">
    <property type="term" value="F:metallopeptidase activity"/>
    <property type="evidence" value="ECO:0007669"/>
    <property type="project" value="InterPro"/>
</dbReference>
<dbReference type="AlphaFoldDB" id="A0A0H2MHA2"/>
<sequence length="654" mass="73712">MPLSLISIKVRVDVDRFFPQNRISIEVNRRFPFSRAHAIAEVTSDRCLGWNRRRVETNITYRDGMNSLIPGNRVIFEASRGRGFSYGSYKLTLIGPGRTRRVYRLNFESQHFDEVEFEVDRVSNANAPTTTYDIGSHPNRPANLPAENISMDTVYRRAGFDVSMSPNRSVIPTSGAGANGTWSDAEMHNAMVTYWSRFQNRPKWAMWVLFARRHDRGRGLGGIMFDDIGPNHRQGTAIFTDSFIQDAPAGDPNAAAWRRRMVFWTAIHEMGHAFNLAHSWQKSLSYNGGDPWIPLTNNNEARTFMSYPFRVSGGENAFFSDFRFRFMDEELVYMRHAPRRFVQMGNEDWFSNHNLEQDSSLQSGNFDLEIRPNKSGNSYQFLEPVSLELKLKNVSDQAVEIEEDLLEDGRHITLFVQRSEGKTRKWRSLSTHCHHEHTTDLKPGQAIYGSHMVSASTDGWTIDEPGFYNIQAVIDVNDEIISSNVLRVYVNPPSSAEESKLAPDYFTEDVARTISFAGAPSLDGANDVLRDVAARCAKNPAARHANLALSAPMLRDFKVLSGTDDKAELEIKSINAKIDQGAKAQTAALIDDPDSAADTLGHIRYFGMLNQLATALEDKGDDKGAIKVLKSAVSTMKKRHVLDSVIKETEKKLK</sequence>
<proteinExistence type="predicted"/>
<dbReference type="PATRIC" id="fig|1489064.4.peg.2215"/>
<dbReference type="EMBL" id="LAQL01000003">
    <property type="protein sequence ID" value="KLN61934.1"/>
    <property type="molecule type" value="Genomic_DNA"/>
</dbReference>
<dbReference type="Proteomes" id="UP000035444">
    <property type="component" value="Unassembled WGS sequence"/>
</dbReference>
<dbReference type="InterPro" id="IPR024079">
    <property type="entry name" value="MetalloPept_cat_dom_sf"/>
</dbReference>
<name>A0A0H2MHA2_9PROT</name>
<protein>
    <submittedName>
        <fullName evidence="1">Uncharacterized protein</fullName>
    </submittedName>
</protein>
<dbReference type="Gene3D" id="3.40.390.10">
    <property type="entry name" value="Collagenase (Catalytic Domain)"/>
    <property type="match status" value="1"/>
</dbReference>
<dbReference type="SUPFAM" id="SSF55486">
    <property type="entry name" value="Metalloproteases ('zincins'), catalytic domain"/>
    <property type="match status" value="1"/>
</dbReference>
<gene>
    <name evidence="1" type="ORF">WH96_05045</name>
</gene>
<keyword evidence="2" id="KW-1185">Reference proteome</keyword>
<comment type="caution">
    <text evidence="1">The sequence shown here is derived from an EMBL/GenBank/DDBJ whole genome shotgun (WGS) entry which is preliminary data.</text>
</comment>
<reference evidence="1 2" key="1">
    <citation type="submission" date="2015-03" db="EMBL/GenBank/DDBJ databases">
        <title>Genome Sequence of Kiloniella spongiae MEBiC09566, isolated from a marine sponge.</title>
        <authorList>
            <person name="Shao Z."/>
            <person name="Wang L."/>
            <person name="Li X."/>
        </authorList>
    </citation>
    <scope>NUCLEOTIDE SEQUENCE [LARGE SCALE GENOMIC DNA]</scope>
    <source>
        <strain evidence="1 2">MEBiC09566</strain>
    </source>
</reference>
<accession>A0A0H2MHA2</accession>
<evidence type="ECO:0000313" key="1">
    <source>
        <dbReference type="EMBL" id="KLN61934.1"/>
    </source>
</evidence>
<organism evidence="1 2">
    <name type="scientific">Kiloniella spongiae</name>
    <dbReference type="NCBI Taxonomy" id="1489064"/>
    <lineage>
        <taxon>Bacteria</taxon>
        <taxon>Pseudomonadati</taxon>
        <taxon>Pseudomonadota</taxon>
        <taxon>Alphaproteobacteria</taxon>
        <taxon>Rhodospirillales</taxon>
        <taxon>Kiloniellaceae</taxon>
        <taxon>Kiloniella</taxon>
    </lineage>
</organism>